<proteinExistence type="predicted"/>
<comment type="caution">
    <text evidence="1">The sequence shown here is derived from an EMBL/GenBank/DDBJ whole genome shotgun (WGS) entry which is preliminary data.</text>
</comment>
<accession>A0A218VSL1</accession>
<evidence type="ECO:0000313" key="1">
    <source>
        <dbReference type="EMBL" id="OWM63070.1"/>
    </source>
</evidence>
<gene>
    <name evidence="1" type="ORF">CDL15_Pgr024635</name>
</gene>
<sequence length="64" mass="7089">MRNPLNVMARLAKVVEENGTSRKSDVSGEGSRDPIAFVAGTWCWGPQMENLNSEMNLERGKHVS</sequence>
<dbReference type="AlphaFoldDB" id="A0A218VSL1"/>
<name>A0A218VSL1_PUNGR</name>
<dbReference type="EMBL" id="MTKT01006212">
    <property type="protein sequence ID" value="OWM63070.1"/>
    <property type="molecule type" value="Genomic_DNA"/>
</dbReference>
<reference evidence="2" key="1">
    <citation type="journal article" date="2017" name="Plant J.">
        <title>The pomegranate (Punica granatum L.) genome and the genomics of punicalagin biosynthesis.</title>
        <authorList>
            <person name="Qin G."/>
            <person name="Xu C."/>
            <person name="Ming R."/>
            <person name="Tang H."/>
            <person name="Guyot R."/>
            <person name="Kramer E.M."/>
            <person name="Hu Y."/>
            <person name="Yi X."/>
            <person name="Qi Y."/>
            <person name="Xu X."/>
            <person name="Gao Z."/>
            <person name="Pan H."/>
            <person name="Jian J."/>
            <person name="Tian Y."/>
            <person name="Yue Z."/>
            <person name="Xu Y."/>
        </authorList>
    </citation>
    <scope>NUCLEOTIDE SEQUENCE [LARGE SCALE GENOMIC DNA]</scope>
    <source>
        <strain evidence="2">cv. Dabenzi</strain>
    </source>
</reference>
<evidence type="ECO:0000313" key="2">
    <source>
        <dbReference type="Proteomes" id="UP000197138"/>
    </source>
</evidence>
<organism evidence="1 2">
    <name type="scientific">Punica granatum</name>
    <name type="common">Pomegranate</name>
    <dbReference type="NCBI Taxonomy" id="22663"/>
    <lineage>
        <taxon>Eukaryota</taxon>
        <taxon>Viridiplantae</taxon>
        <taxon>Streptophyta</taxon>
        <taxon>Embryophyta</taxon>
        <taxon>Tracheophyta</taxon>
        <taxon>Spermatophyta</taxon>
        <taxon>Magnoliopsida</taxon>
        <taxon>eudicotyledons</taxon>
        <taxon>Gunneridae</taxon>
        <taxon>Pentapetalae</taxon>
        <taxon>rosids</taxon>
        <taxon>malvids</taxon>
        <taxon>Myrtales</taxon>
        <taxon>Lythraceae</taxon>
        <taxon>Punica</taxon>
    </lineage>
</organism>
<protein>
    <submittedName>
        <fullName evidence="1">Uncharacterized protein</fullName>
    </submittedName>
</protein>
<dbReference type="Proteomes" id="UP000197138">
    <property type="component" value="Unassembled WGS sequence"/>
</dbReference>